<dbReference type="InterPro" id="IPR001245">
    <property type="entry name" value="Ser-Thr/Tyr_kinase_cat_dom"/>
</dbReference>
<dbReference type="Pfam" id="PF13927">
    <property type="entry name" value="Ig_3"/>
    <property type="match status" value="3"/>
</dbReference>
<proteinExistence type="predicted"/>
<dbReference type="InterPro" id="IPR007110">
    <property type="entry name" value="Ig-like_dom"/>
</dbReference>
<sequence length="965" mass="110103">MLKSQTYIILSIFCTYLELCTSRDIVLNDYWTEVMAEIGEKIAINCHFNETDEIVWYKDSKPLNLKSTRLKITNQWLRLDGVKTKDEATYGCKNLDNRWRNLTLHTTVKMNPQQNDTDEDDYGEHNEGDDLVPDLEQDSEVKPYFADFDSMHDRIAVLRHDNVTISCVIHGKPTPKIVWLKNGEHVMHNDSTILLNHVSQHDNGNYTCIANNPHGSVNHTTNITVYDAEKDLPIIIKTPTNATLEVGDSTAFVCSVKPNDATRITWLKNEPLNMTTINATLIEQYRRNSIESDSEVLQLQYVKTEDQGWYTCVVETSEGISSASAWLQIDDIYAKFKPKFTKSERMHKIIVKPAGHMFRFKCLSTGNPLPNITWYKNGAAPKRNLGSIRYNKYSMLLEDLVTSDTGNYTCQVCNEYGCIDFTYKLIVQERFPHKPYILEGFPHNKTALVNSTVLLECQLYSDLEPHIQWLKVHTFSNNDGEPPNGTQLKVNASNPEVLTLNNVTYDDEGWYTCVAGNSLGLTYSSAYLSVVDELEESEPINMNYFHMIVAGVFIVIILLVGLFMMSIFRKLKREKLKKLLAIEAERAAALTQWTKKVIIEKQCLVNEQDPLLLPIVKIEKQKTRCSKVDTLTSEYELPLDSDWEFPRSELILSETLGEGAFGKVVKAEATGILQQGITTVVAVKMLKEGHTDAEMMDLVSEMEMMKMIGKHRNIINILGTCTQDGPLYVVVEYAPYGNLRDFLRAHRPSSGYEPAIGETLGDRTTLTEKDLVSFAYQVARGMDYLSSRRCIHRDLAARNVLVSENYVLKIADFGLARDIHSHDYYRKTTDGRLPVKWMAPEALFHRVYTTQSDVWSYGVLLWEIMTLGGTPYPSVPSMEKLFQLLRSGHRMEKPPCCSLEIYMLMRDCWCYQPNERPLFSELVEGLDRILTITANKEYLDLGLPQLDTPPSTDDSSIEDNFPYLL</sequence>
<dbReference type="InterPro" id="IPR013783">
    <property type="entry name" value="Ig-like_fold"/>
</dbReference>
<keyword evidence="5 26" id="KW-0812">Transmembrane</keyword>
<dbReference type="FunFam" id="2.60.40.10:FF:000020">
    <property type="entry name" value="Fibroblast growth factor receptor"/>
    <property type="match status" value="2"/>
</dbReference>
<keyword evidence="13" id="KW-0829">Tyrosine-protein kinase</keyword>
<feature type="site" description="Important for interaction with phosphotyrosine-binding proteins" evidence="23">
    <location>
        <position position="938"/>
    </location>
</feature>
<dbReference type="Pfam" id="PF07714">
    <property type="entry name" value="PK_Tyr_Ser-Thr"/>
    <property type="match status" value="1"/>
</dbReference>
<keyword evidence="22" id="KW-0479">Metal-binding</keyword>
<feature type="binding site" evidence="22">
    <location>
        <position position="812"/>
    </location>
    <ligand>
        <name>Mg(2+)</name>
        <dbReference type="ChEBI" id="CHEBI:18420"/>
    </ligand>
</feature>
<protein>
    <recommendedName>
        <fullName evidence="2">receptor protein-tyrosine kinase</fullName>
        <ecNumber evidence="2">2.7.10.1</ecNumber>
    </recommendedName>
</protein>
<accession>A0A224XJ43</accession>
<feature type="binding site" evidence="22">
    <location>
        <position position="799"/>
    </location>
    <ligand>
        <name>Mg(2+)</name>
        <dbReference type="ChEBI" id="CHEBI:18420"/>
    </ligand>
</feature>
<dbReference type="PANTHER" id="PTHR24416:SF550">
    <property type="entry name" value="FIBROBLAST GROWTH FACTOR RECEPTOR HOMOLOG 1-RELATED"/>
    <property type="match status" value="1"/>
</dbReference>
<keyword evidence="3" id="KW-0597">Phosphoprotein</keyword>
<keyword evidence="17" id="KW-0393">Immunoglobulin domain</keyword>
<evidence type="ECO:0000256" key="18">
    <source>
        <dbReference type="ARBA" id="ARBA00051243"/>
    </source>
</evidence>
<evidence type="ECO:0000256" key="21">
    <source>
        <dbReference type="PIRSR" id="PIRSR000615-2"/>
    </source>
</evidence>
<comment type="catalytic activity">
    <reaction evidence="18">
        <text>L-tyrosyl-[protein] + ATP = O-phospho-L-tyrosyl-[protein] + ADP + H(+)</text>
        <dbReference type="Rhea" id="RHEA:10596"/>
        <dbReference type="Rhea" id="RHEA-COMP:10136"/>
        <dbReference type="Rhea" id="RHEA-COMP:20101"/>
        <dbReference type="ChEBI" id="CHEBI:15378"/>
        <dbReference type="ChEBI" id="CHEBI:30616"/>
        <dbReference type="ChEBI" id="CHEBI:46858"/>
        <dbReference type="ChEBI" id="CHEBI:61978"/>
        <dbReference type="ChEBI" id="CHEBI:456216"/>
        <dbReference type="EC" id="2.7.10.1"/>
    </reaction>
</comment>
<feature type="transmembrane region" description="Helical" evidence="26">
    <location>
        <begin position="544"/>
        <end position="568"/>
    </location>
</feature>
<feature type="domain" description="Protein kinase" evidence="28">
    <location>
        <begin position="650"/>
        <end position="930"/>
    </location>
</feature>
<evidence type="ECO:0000256" key="22">
    <source>
        <dbReference type="PIRSR" id="PIRSR000615-3"/>
    </source>
</evidence>
<dbReference type="PANTHER" id="PTHR24416">
    <property type="entry name" value="TYROSINE-PROTEIN KINASE RECEPTOR"/>
    <property type="match status" value="1"/>
</dbReference>
<keyword evidence="4" id="KW-0808">Transferase</keyword>
<dbReference type="InterPro" id="IPR017441">
    <property type="entry name" value="Protein_kinase_ATP_BS"/>
</dbReference>
<dbReference type="GO" id="GO:0005886">
    <property type="term" value="C:plasma membrane"/>
    <property type="evidence" value="ECO:0007669"/>
    <property type="project" value="TreeGrafter"/>
</dbReference>
<evidence type="ECO:0000256" key="24">
    <source>
        <dbReference type="PROSITE-ProRule" id="PRU10141"/>
    </source>
</evidence>
<dbReference type="PROSITE" id="PS50835">
    <property type="entry name" value="IG_LIKE"/>
    <property type="match status" value="4"/>
</dbReference>
<evidence type="ECO:0000256" key="27">
    <source>
        <dbReference type="SAM" id="SignalP"/>
    </source>
</evidence>
<evidence type="ECO:0000256" key="17">
    <source>
        <dbReference type="ARBA" id="ARBA00023319"/>
    </source>
</evidence>
<feature type="domain" description="Ig-like" evidence="29">
    <location>
        <begin position="233"/>
        <end position="328"/>
    </location>
</feature>
<dbReference type="Pfam" id="PF07679">
    <property type="entry name" value="I-set"/>
    <property type="match status" value="1"/>
</dbReference>
<evidence type="ECO:0000313" key="30">
    <source>
        <dbReference type="EMBL" id="JAW08049.1"/>
    </source>
</evidence>
<evidence type="ECO:0000256" key="13">
    <source>
        <dbReference type="ARBA" id="ARBA00023137"/>
    </source>
</evidence>
<reference evidence="30" key="1">
    <citation type="journal article" date="2018" name="PLoS Negl. Trop. Dis.">
        <title>An insight into the salivary gland and fat body transcriptome of Panstrongylus lignarius (Hemiptera: Heteroptera), the main vector of Chagas disease in Peru.</title>
        <authorList>
            <person name="Nevoa J.C."/>
            <person name="Mendes M.T."/>
            <person name="da Silva M.V."/>
            <person name="Soares S.C."/>
            <person name="Oliveira C.J.F."/>
            <person name="Ribeiro J.M.C."/>
        </authorList>
    </citation>
    <scope>NUCLEOTIDE SEQUENCE</scope>
</reference>
<dbReference type="SUPFAM" id="SSF56112">
    <property type="entry name" value="Protein kinase-like (PK-like)"/>
    <property type="match status" value="1"/>
</dbReference>
<feature type="chain" id="PRO_5011968269" description="receptor protein-tyrosine kinase" evidence="27">
    <location>
        <begin position="23"/>
        <end position="965"/>
    </location>
</feature>
<dbReference type="Gene3D" id="3.30.200.20">
    <property type="entry name" value="Phosphorylase Kinase, domain 1"/>
    <property type="match status" value="1"/>
</dbReference>
<evidence type="ECO:0000256" key="26">
    <source>
        <dbReference type="SAM" id="Phobius"/>
    </source>
</evidence>
<dbReference type="GO" id="GO:0004714">
    <property type="term" value="F:transmembrane receptor protein tyrosine kinase activity"/>
    <property type="evidence" value="ECO:0007669"/>
    <property type="project" value="UniProtKB-EC"/>
</dbReference>
<dbReference type="PROSITE" id="PS00109">
    <property type="entry name" value="PROTEIN_KINASE_TYR"/>
    <property type="match status" value="1"/>
</dbReference>
<feature type="binding site" evidence="21 24">
    <location>
        <position position="684"/>
    </location>
    <ligand>
        <name>ATP</name>
        <dbReference type="ChEBI" id="CHEBI:30616"/>
    </ligand>
</feature>
<dbReference type="InterPro" id="IPR050122">
    <property type="entry name" value="RTK"/>
</dbReference>
<keyword evidence="9 30" id="KW-0418">Kinase</keyword>
<evidence type="ECO:0000256" key="14">
    <source>
        <dbReference type="ARBA" id="ARBA00023157"/>
    </source>
</evidence>
<evidence type="ECO:0000256" key="12">
    <source>
        <dbReference type="ARBA" id="ARBA00023136"/>
    </source>
</evidence>
<dbReference type="EC" id="2.7.10.1" evidence="2"/>
<evidence type="ECO:0000256" key="8">
    <source>
        <dbReference type="ARBA" id="ARBA00022741"/>
    </source>
</evidence>
<keyword evidence="6 27" id="KW-0732">Signal</keyword>
<feature type="binding site" evidence="21">
    <location>
        <position position="798"/>
    </location>
    <ligand>
        <name>ATP</name>
        <dbReference type="ChEBI" id="CHEBI:30616"/>
    </ligand>
</feature>
<dbReference type="GO" id="GO:0005524">
    <property type="term" value="F:ATP binding"/>
    <property type="evidence" value="ECO:0007669"/>
    <property type="project" value="UniProtKB-UniRule"/>
</dbReference>
<dbReference type="FunFam" id="1.10.510.10:FF:000007">
    <property type="entry name" value="Fibroblast growth factor receptor"/>
    <property type="match status" value="1"/>
</dbReference>
<evidence type="ECO:0000256" key="19">
    <source>
        <dbReference type="ARBA" id="ARBA00056965"/>
    </source>
</evidence>
<evidence type="ECO:0000259" key="29">
    <source>
        <dbReference type="PROSITE" id="PS50835"/>
    </source>
</evidence>
<name>A0A224XJ43_9HEMI</name>
<dbReference type="SUPFAM" id="SSF48726">
    <property type="entry name" value="Immunoglobulin"/>
    <property type="match status" value="5"/>
</dbReference>
<evidence type="ECO:0000256" key="10">
    <source>
        <dbReference type="ARBA" id="ARBA00022840"/>
    </source>
</evidence>
<evidence type="ECO:0000256" key="23">
    <source>
        <dbReference type="PIRSR" id="PIRSR000615-4"/>
    </source>
</evidence>
<keyword evidence="16" id="KW-0325">Glycoprotein</keyword>
<feature type="domain" description="Ig-like" evidence="29">
    <location>
        <begin position="435"/>
        <end position="529"/>
    </location>
</feature>
<dbReference type="InterPro" id="IPR003598">
    <property type="entry name" value="Ig_sub2"/>
</dbReference>
<keyword evidence="11 26" id="KW-1133">Transmembrane helix</keyword>
<dbReference type="SMART" id="SM00409">
    <property type="entry name" value="IG"/>
    <property type="match status" value="5"/>
</dbReference>
<dbReference type="PROSITE" id="PS50011">
    <property type="entry name" value="PROTEIN_KINASE_DOM"/>
    <property type="match status" value="1"/>
</dbReference>
<evidence type="ECO:0000259" key="28">
    <source>
        <dbReference type="PROSITE" id="PS50011"/>
    </source>
</evidence>
<evidence type="ECO:0000256" key="11">
    <source>
        <dbReference type="ARBA" id="ARBA00022989"/>
    </source>
</evidence>
<feature type="domain" description="Ig-like" evidence="29">
    <location>
        <begin position="338"/>
        <end position="412"/>
    </location>
</feature>
<dbReference type="SMART" id="SM00219">
    <property type="entry name" value="TyrKc"/>
    <property type="match status" value="1"/>
</dbReference>
<dbReference type="GO" id="GO:0046872">
    <property type="term" value="F:metal ion binding"/>
    <property type="evidence" value="ECO:0007669"/>
    <property type="project" value="UniProtKB-KW"/>
</dbReference>
<dbReference type="FunFam" id="2.60.40.10:FF:000016">
    <property type="entry name" value="Fibroblast growth factor receptor"/>
    <property type="match status" value="2"/>
</dbReference>
<dbReference type="Gene3D" id="1.10.510.10">
    <property type="entry name" value="Transferase(Phosphotransferase) domain 1"/>
    <property type="match status" value="1"/>
</dbReference>
<dbReference type="GO" id="GO:0043235">
    <property type="term" value="C:receptor complex"/>
    <property type="evidence" value="ECO:0007669"/>
    <property type="project" value="TreeGrafter"/>
</dbReference>
<dbReference type="InterPro" id="IPR000719">
    <property type="entry name" value="Prot_kinase_dom"/>
</dbReference>
<dbReference type="PRINTS" id="PR00109">
    <property type="entry name" value="TYRKINASE"/>
</dbReference>
<evidence type="ECO:0000256" key="6">
    <source>
        <dbReference type="ARBA" id="ARBA00022729"/>
    </source>
</evidence>
<dbReference type="PROSITE" id="PS00107">
    <property type="entry name" value="PROTEIN_KINASE_ATP"/>
    <property type="match status" value="1"/>
</dbReference>
<organism evidence="30">
    <name type="scientific">Panstrongylus lignarius</name>
    <dbReference type="NCBI Taxonomy" id="156445"/>
    <lineage>
        <taxon>Eukaryota</taxon>
        <taxon>Metazoa</taxon>
        <taxon>Ecdysozoa</taxon>
        <taxon>Arthropoda</taxon>
        <taxon>Hexapoda</taxon>
        <taxon>Insecta</taxon>
        <taxon>Pterygota</taxon>
        <taxon>Neoptera</taxon>
        <taxon>Paraneoptera</taxon>
        <taxon>Hemiptera</taxon>
        <taxon>Heteroptera</taxon>
        <taxon>Panheteroptera</taxon>
        <taxon>Cimicomorpha</taxon>
        <taxon>Reduviidae</taxon>
        <taxon>Triatominae</taxon>
        <taxon>Panstrongylus</taxon>
    </lineage>
</organism>
<keyword evidence="15" id="KW-0675">Receptor</keyword>
<keyword evidence="14" id="KW-1015">Disulfide bond</keyword>
<dbReference type="InterPro" id="IPR036179">
    <property type="entry name" value="Ig-like_dom_sf"/>
</dbReference>
<feature type="region of interest" description="Disordered" evidence="25">
    <location>
        <begin position="108"/>
        <end position="134"/>
    </location>
</feature>
<keyword evidence="12 26" id="KW-0472">Membrane</keyword>
<keyword evidence="8 21" id="KW-0547">Nucleotide-binding</keyword>
<evidence type="ECO:0000256" key="1">
    <source>
        <dbReference type="ARBA" id="ARBA00004167"/>
    </source>
</evidence>
<feature type="binding site" evidence="21">
    <location>
        <begin position="657"/>
        <end position="664"/>
    </location>
    <ligand>
        <name>ATP</name>
        <dbReference type="ChEBI" id="CHEBI:30616"/>
    </ligand>
</feature>
<dbReference type="InterPro" id="IPR011009">
    <property type="entry name" value="Kinase-like_dom_sf"/>
</dbReference>
<feature type="domain" description="Ig-like" evidence="29">
    <location>
        <begin position="143"/>
        <end position="224"/>
    </location>
</feature>
<evidence type="ECO:0000256" key="16">
    <source>
        <dbReference type="ARBA" id="ARBA00023180"/>
    </source>
</evidence>
<evidence type="ECO:0000256" key="5">
    <source>
        <dbReference type="ARBA" id="ARBA00022692"/>
    </source>
</evidence>
<keyword evidence="22" id="KW-0460">Magnesium</keyword>
<evidence type="ECO:0000256" key="7">
    <source>
        <dbReference type="ARBA" id="ARBA00022737"/>
    </source>
</evidence>
<dbReference type="EMBL" id="GFTR01008377">
    <property type="protein sequence ID" value="JAW08049.1"/>
    <property type="molecule type" value="Transcribed_RNA"/>
</dbReference>
<dbReference type="FunFam" id="3.30.200.20:FF:000593">
    <property type="entry name" value="Predicted protein"/>
    <property type="match status" value="1"/>
</dbReference>
<comment type="subcellular location">
    <subcellularLocation>
        <location evidence="1">Membrane</location>
        <topology evidence="1">Single-pass membrane protein</topology>
    </subcellularLocation>
</comment>
<evidence type="ECO:0000256" key="20">
    <source>
        <dbReference type="PIRSR" id="PIRSR000615-1"/>
    </source>
</evidence>
<dbReference type="InterPro" id="IPR008266">
    <property type="entry name" value="Tyr_kinase_AS"/>
</dbReference>
<keyword evidence="10 21" id="KW-0067">ATP-binding</keyword>
<dbReference type="InterPro" id="IPR003599">
    <property type="entry name" value="Ig_sub"/>
</dbReference>
<evidence type="ECO:0000256" key="15">
    <source>
        <dbReference type="ARBA" id="ARBA00023170"/>
    </source>
</evidence>
<dbReference type="Gene3D" id="2.60.40.10">
    <property type="entry name" value="Immunoglobulins"/>
    <property type="match status" value="5"/>
</dbReference>
<evidence type="ECO:0000256" key="3">
    <source>
        <dbReference type="ARBA" id="ARBA00022553"/>
    </source>
</evidence>
<feature type="signal peptide" evidence="27">
    <location>
        <begin position="1"/>
        <end position="22"/>
    </location>
</feature>
<dbReference type="AlphaFoldDB" id="A0A224XJ43"/>
<evidence type="ECO:0000256" key="9">
    <source>
        <dbReference type="ARBA" id="ARBA00022777"/>
    </source>
</evidence>
<feature type="region of interest" description="Disordered" evidence="25">
    <location>
        <begin position="945"/>
        <end position="965"/>
    </location>
</feature>
<keyword evidence="7" id="KW-0677">Repeat</keyword>
<comment type="function">
    <text evidence="19">Receptor for basic fibroblast growth factor.</text>
</comment>
<dbReference type="InterPro" id="IPR013098">
    <property type="entry name" value="Ig_I-set"/>
</dbReference>
<dbReference type="InterPro" id="IPR020635">
    <property type="entry name" value="Tyr_kinase_cat_dom"/>
</dbReference>
<dbReference type="SMART" id="SM00408">
    <property type="entry name" value="IGc2"/>
    <property type="match status" value="5"/>
</dbReference>
<dbReference type="GO" id="GO:0007169">
    <property type="term" value="P:cell surface receptor protein tyrosine kinase signaling pathway"/>
    <property type="evidence" value="ECO:0007669"/>
    <property type="project" value="TreeGrafter"/>
</dbReference>
<evidence type="ECO:0000256" key="4">
    <source>
        <dbReference type="ARBA" id="ARBA00022679"/>
    </source>
</evidence>
<evidence type="ECO:0000256" key="2">
    <source>
        <dbReference type="ARBA" id="ARBA00011902"/>
    </source>
</evidence>
<evidence type="ECO:0000256" key="25">
    <source>
        <dbReference type="SAM" id="MobiDB-lite"/>
    </source>
</evidence>
<feature type="active site" description="Proton acceptor" evidence="20">
    <location>
        <position position="794"/>
    </location>
</feature>